<evidence type="ECO:0000256" key="8">
    <source>
        <dbReference type="ARBA" id="ARBA00023065"/>
    </source>
</evidence>
<feature type="site" description="Reversibly protonated during proton transport" evidence="11">
    <location>
        <position position="78"/>
    </location>
</feature>
<organism evidence="13 14">
    <name type="scientific">Stieleria varia</name>
    <dbReference type="NCBI Taxonomy" id="2528005"/>
    <lineage>
        <taxon>Bacteria</taxon>
        <taxon>Pseudomonadati</taxon>
        <taxon>Planctomycetota</taxon>
        <taxon>Planctomycetia</taxon>
        <taxon>Pirellulales</taxon>
        <taxon>Pirellulaceae</taxon>
        <taxon>Stieleria</taxon>
    </lineage>
</organism>
<dbReference type="GO" id="GO:0005886">
    <property type="term" value="C:plasma membrane"/>
    <property type="evidence" value="ECO:0007669"/>
    <property type="project" value="UniProtKB-SubCell"/>
</dbReference>
<dbReference type="PRINTS" id="PR00124">
    <property type="entry name" value="ATPASEC"/>
</dbReference>
<dbReference type="GO" id="GO:0045259">
    <property type="term" value="C:proton-transporting ATP synthase complex"/>
    <property type="evidence" value="ECO:0007669"/>
    <property type="project" value="UniProtKB-KW"/>
</dbReference>
<dbReference type="InterPro" id="IPR035921">
    <property type="entry name" value="F/V-ATP_Csub_sf"/>
</dbReference>
<gene>
    <name evidence="11 13" type="primary">atpE</name>
    <name evidence="13" type="ORF">Pla52n_24090</name>
</gene>
<dbReference type="PROSITE" id="PS00605">
    <property type="entry name" value="ATPASE_C"/>
    <property type="match status" value="1"/>
</dbReference>
<evidence type="ECO:0000256" key="4">
    <source>
        <dbReference type="ARBA" id="ARBA00022547"/>
    </source>
</evidence>
<dbReference type="InterPro" id="IPR002379">
    <property type="entry name" value="ATPase_proteolipid_c-like_dom"/>
</dbReference>
<keyword evidence="7 11" id="KW-1133">Transmembrane helix</keyword>
<comment type="function">
    <text evidence="11">Key component of the F(0) channel; it plays a direct role in translocation across the membrane. A homomeric c-ring of between 10-14 subunits forms the central stalk rotor element with the F(1) delta and epsilon subunits.</text>
</comment>
<evidence type="ECO:0000313" key="14">
    <source>
        <dbReference type="Proteomes" id="UP000320176"/>
    </source>
</evidence>
<evidence type="ECO:0000256" key="6">
    <source>
        <dbReference type="ARBA" id="ARBA00022781"/>
    </source>
</evidence>
<evidence type="ECO:0000256" key="1">
    <source>
        <dbReference type="ARBA" id="ARBA00004141"/>
    </source>
</evidence>
<dbReference type="InterPro" id="IPR038662">
    <property type="entry name" value="ATP_synth_F0_csu_sf"/>
</dbReference>
<proteinExistence type="inferred from homology"/>
<feature type="domain" description="V-ATPase proteolipid subunit C-like" evidence="12">
    <location>
        <begin position="28"/>
        <end position="91"/>
    </location>
</feature>
<accession>A0A5C6AYY9</accession>
<evidence type="ECO:0000256" key="2">
    <source>
        <dbReference type="ARBA" id="ARBA00006704"/>
    </source>
</evidence>
<keyword evidence="14" id="KW-1185">Reference proteome</keyword>
<evidence type="ECO:0000313" key="13">
    <source>
        <dbReference type="EMBL" id="TWU04369.1"/>
    </source>
</evidence>
<dbReference type="SUPFAM" id="SSF81333">
    <property type="entry name" value="F1F0 ATP synthase subunit C"/>
    <property type="match status" value="1"/>
</dbReference>
<evidence type="ECO:0000256" key="7">
    <source>
        <dbReference type="ARBA" id="ARBA00022989"/>
    </source>
</evidence>
<evidence type="ECO:0000256" key="5">
    <source>
        <dbReference type="ARBA" id="ARBA00022692"/>
    </source>
</evidence>
<dbReference type="Pfam" id="PF00137">
    <property type="entry name" value="ATP-synt_C"/>
    <property type="match status" value="1"/>
</dbReference>
<dbReference type="HAMAP" id="MF_01396">
    <property type="entry name" value="ATP_synth_c_bact"/>
    <property type="match status" value="1"/>
</dbReference>
<keyword evidence="6 11" id="KW-0375">Hydrogen ion transport</keyword>
<dbReference type="CDD" id="cd18121">
    <property type="entry name" value="ATP-synt_Fo_c"/>
    <property type="match status" value="1"/>
</dbReference>
<keyword evidence="10 11" id="KW-0472">Membrane</keyword>
<feature type="transmembrane region" description="Helical" evidence="11">
    <location>
        <begin position="70"/>
        <end position="91"/>
    </location>
</feature>
<keyword evidence="9 11" id="KW-0446">Lipid-binding</keyword>
<comment type="subcellular location">
    <subcellularLocation>
        <location evidence="11">Cell membrane</location>
        <topology evidence="11">Multi-pass membrane protein</topology>
    </subcellularLocation>
    <subcellularLocation>
        <location evidence="1">Membrane</location>
        <topology evidence="1">Multi-pass membrane protein</topology>
    </subcellularLocation>
</comment>
<protein>
    <recommendedName>
        <fullName evidence="11">ATP synthase subunit c</fullName>
    </recommendedName>
    <alternativeName>
        <fullName evidence="11">ATP synthase F(0) sector subunit c</fullName>
    </alternativeName>
    <alternativeName>
        <fullName evidence="11">F-type ATPase subunit c</fullName>
        <shortName evidence="11">F-ATPase subunit c</shortName>
    </alternativeName>
    <alternativeName>
        <fullName evidence="11">Lipid-binding protein</fullName>
    </alternativeName>
</protein>
<feature type="transmembrane region" description="Helical" evidence="11">
    <location>
        <begin position="25"/>
        <end position="49"/>
    </location>
</feature>
<evidence type="ECO:0000256" key="9">
    <source>
        <dbReference type="ARBA" id="ARBA00023121"/>
    </source>
</evidence>
<keyword evidence="8 11" id="KW-0406">Ion transport</keyword>
<dbReference type="Proteomes" id="UP000320176">
    <property type="component" value="Unassembled WGS sequence"/>
</dbReference>
<dbReference type="InterPro" id="IPR000454">
    <property type="entry name" value="ATP_synth_F0_csu"/>
</dbReference>
<comment type="similarity">
    <text evidence="2 11">Belongs to the ATPase C chain family.</text>
</comment>
<comment type="caution">
    <text evidence="13">The sequence shown here is derived from an EMBL/GenBank/DDBJ whole genome shotgun (WGS) entry which is preliminary data.</text>
</comment>
<evidence type="ECO:0000256" key="3">
    <source>
        <dbReference type="ARBA" id="ARBA00022448"/>
    </source>
</evidence>
<dbReference type="Gene3D" id="1.20.20.10">
    <property type="entry name" value="F1F0 ATP synthase subunit C"/>
    <property type="match status" value="1"/>
</dbReference>
<dbReference type="AlphaFoldDB" id="A0A5C6AYY9"/>
<evidence type="ECO:0000259" key="12">
    <source>
        <dbReference type="Pfam" id="PF00137"/>
    </source>
</evidence>
<evidence type="ECO:0000256" key="11">
    <source>
        <dbReference type="HAMAP-Rule" id="MF_01396"/>
    </source>
</evidence>
<keyword evidence="5 11" id="KW-0812">Transmembrane</keyword>
<sequence length="93" mass="9288">MFEFAMMLAQTAEEIALAEAPNHGYGVLGVGIGIGLVIMGAGLGIGRIGGSAVDAISRQPEAGGTISTQMLISAALIEGVTVIALIVMYLLGG</sequence>
<keyword evidence="4 11" id="KW-0138">CF(0)</keyword>
<dbReference type="GO" id="GO:0008289">
    <property type="term" value="F:lipid binding"/>
    <property type="evidence" value="ECO:0007669"/>
    <property type="project" value="UniProtKB-KW"/>
</dbReference>
<dbReference type="RefSeq" id="WP_146519801.1">
    <property type="nucleotide sequence ID" value="NZ_CP151726.1"/>
</dbReference>
<dbReference type="OrthoDB" id="291624at2"/>
<dbReference type="GO" id="GO:0033177">
    <property type="term" value="C:proton-transporting two-sector ATPase complex, proton-transporting domain"/>
    <property type="evidence" value="ECO:0007669"/>
    <property type="project" value="InterPro"/>
</dbReference>
<evidence type="ECO:0000256" key="10">
    <source>
        <dbReference type="ARBA" id="ARBA00023136"/>
    </source>
</evidence>
<dbReference type="InterPro" id="IPR020537">
    <property type="entry name" value="ATP_synth_F0_csu_DDCD_BS"/>
</dbReference>
<dbReference type="GO" id="GO:0046933">
    <property type="term" value="F:proton-transporting ATP synthase activity, rotational mechanism"/>
    <property type="evidence" value="ECO:0007669"/>
    <property type="project" value="UniProtKB-UniRule"/>
</dbReference>
<reference evidence="13 14" key="1">
    <citation type="submission" date="2019-02" db="EMBL/GenBank/DDBJ databases">
        <title>Deep-cultivation of Planctomycetes and their phenomic and genomic characterization uncovers novel biology.</title>
        <authorList>
            <person name="Wiegand S."/>
            <person name="Jogler M."/>
            <person name="Boedeker C."/>
            <person name="Pinto D."/>
            <person name="Vollmers J."/>
            <person name="Rivas-Marin E."/>
            <person name="Kohn T."/>
            <person name="Peeters S.H."/>
            <person name="Heuer A."/>
            <person name="Rast P."/>
            <person name="Oberbeckmann S."/>
            <person name="Bunk B."/>
            <person name="Jeske O."/>
            <person name="Meyerdierks A."/>
            <person name="Storesund J.E."/>
            <person name="Kallscheuer N."/>
            <person name="Luecker S."/>
            <person name="Lage O.M."/>
            <person name="Pohl T."/>
            <person name="Merkel B.J."/>
            <person name="Hornburger P."/>
            <person name="Mueller R.-W."/>
            <person name="Bruemmer F."/>
            <person name="Labrenz M."/>
            <person name="Spormann A.M."/>
            <person name="Op Den Camp H."/>
            <person name="Overmann J."/>
            <person name="Amann R."/>
            <person name="Jetten M.S.M."/>
            <person name="Mascher T."/>
            <person name="Medema M.H."/>
            <person name="Devos D.P."/>
            <person name="Kaster A.-K."/>
            <person name="Ovreas L."/>
            <person name="Rohde M."/>
            <person name="Galperin M.Y."/>
            <person name="Jogler C."/>
        </authorList>
    </citation>
    <scope>NUCLEOTIDE SEQUENCE [LARGE SCALE GENOMIC DNA]</scope>
    <source>
        <strain evidence="13 14">Pla52n</strain>
    </source>
</reference>
<keyword evidence="3 11" id="KW-0813">Transport</keyword>
<keyword evidence="11" id="KW-0066">ATP synthesis</keyword>
<keyword evidence="11" id="KW-1003">Cell membrane</keyword>
<name>A0A5C6AYY9_9BACT</name>
<comment type="function">
    <text evidence="11">F(1)F(0) ATP synthase produces ATP from ADP in the presence of a proton or sodium gradient. F-type ATPases consist of two structural domains, F(1) containing the extramembraneous catalytic core and F(0) containing the membrane proton channel, linked together by a central stalk and a peripheral stalk. During catalysis, ATP synthesis in the catalytic domain of F(1) is coupled via a rotary mechanism of the central stalk subunits to proton translocation.</text>
</comment>
<dbReference type="EMBL" id="SJPN01000003">
    <property type="protein sequence ID" value="TWU04369.1"/>
    <property type="molecule type" value="Genomic_DNA"/>
</dbReference>